<dbReference type="AlphaFoldDB" id="A0A6C0JHA1"/>
<organism evidence="1">
    <name type="scientific">viral metagenome</name>
    <dbReference type="NCBI Taxonomy" id="1070528"/>
    <lineage>
        <taxon>unclassified sequences</taxon>
        <taxon>metagenomes</taxon>
        <taxon>organismal metagenomes</taxon>
    </lineage>
</organism>
<accession>A0A6C0JHA1</accession>
<dbReference type="EMBL" id="MN740394">
    <property type="protein sequence ID" value="QHU04230.1"/>
    <property type="molecule type" value="Genomic_DNA"/>
</dbReference>
<reference evidence="1" key="1">
    <citation type="journal article" date="2020" name="Nature">
        <title>Giant virus diversity and host interactions through global metagenomics.</title>
        <authorList>
            <person name="Schulz F."/>
            <person name="Roux S."/>
            <person name="Paez-Espino D."/>
            <person name="Jungbluth S."/>
            <person name="Walsh D.A."/>
            <person name="Denef V.J."/>
            <person name="McMahon K.D."/>
            <person name="Konstantinidis K.T."/>
            <person name="Eloe-Fadrosh E.A."/>
            <person name="Kyrpides N.C."/>
            <person name="Woyke T."/>
        </authorList>
    </citation>
    <scope>NUCLEOTIDE SEQUENCE</scope>
    <source>
        <strain evidence="1">GVMAG-M-3300027708-39</strain>
    </source>
</reference>
<sequence>MKYNIFLIVFIILAVVLTLGKPLFYNMFKYIRMIENYQNYDINNSMTTSLGGYEGKYPFSETHVIVEDTYPVTGRKGISNNGANNIWWHYPIFELGSYDQITNNIKYPNNPDEGTCMPASMCGALYKEKQLKTNYVKPLPPINPNCGTRVGYFDTNINLLPFRTDMQNILY</sequence>
<evidence type="ECO:0000313" key="1">
    <source>
        <dbReference type="EMBL" id="QHU04230.1"/>
    </source>
</evidence>
<proteinExistence type="predicted"/>
<protein>
    <submittedName>
        <fullName evidence="1">Uncharacterized protein</fullName>
    </submittedName>
</protein>
<name>A0A6C0JHA1_9ZZZZ</name>